<dbReference type="EMBL" id="CADEPI010000046">
    <property type="protein sequence ID" value="CAB3369641.1"/>
    <property type="molecule type" value="Genomic_DNA"/>
</dbReference>
<accession>A0A8S1CN43</accession>
<keyword evidence="3" id="KW-1185">Reference proteome</keyword>
<evidence type="ECO:0000313" key="2">
    <source>
        <dbReference type="EMBL" id="CAB3369641.1"/>
    </source>
</evidence>
<feature type="transmembrane region" description="Helical" evidence="1">
    <location>
        <begin position="197"/>
        <end position="217"/>
    </location>
</feature>
<evidence type="ECO:0000256" key="1">
    <source>
        <dbReference type="SAM" id="Phobius"/>
    </source>
</evidence>
<reference evidence="2 3" key="1">
    <citation type="submission" date="2020-04" db="EMBL/GenBank/DDBJ databases">
        <authorList>
            <person name="Alioto T."/>
            <person name="Alioto T."/>
            <person name="Gomez Garrido J."/>
        </authorList>
    </citation>
    <scope>NUCLEOTIDE SEQUENCE [LARGE SCALE GENOMIC DNA]</scope>
</reference>
<comment type="caution">
    <text evidence="2">The sequence shown here is derived from an EMBL/GenBank/DDBJ whole genome shotgun (WGS) entry which is preliminary data.</text>
</comment>
<dbReference type="Proteomes" id="UP000494165">
    <property type="component" value="Unassembled WGS sequence"/>
</dbReference>
<feature type="transmembrane region" description="Helical" evidence="1">
    <location>
        <begin position="237"/>
        <end position="260"/>
    </location>
</feature>
<keyword evidence="1" id="KW-1133">Transmembrane helix</keyword>
<keyword evidence="1" id="KW-0472">Membrane</keyword>
<gene>
    <name evidence="2" type="ORF">CLODIP_2_CD02658</name>
</gene>
<organism evidence="2 3">
    <name type="scientific">Cloeon dipterum</name>
    <dbReference type="NCBI Taxonomy" id="197152"/>
    <lineage>
        <taxon>Eukaryota</taxon>
        <taxon>Metazoa</taxon>
        <taxon>Ecdysozoa</taxon>
        <taxon>Arthropoda</taxon>
        <taxon>Hexapoda</taxon>
        <taxon>Insecta</taxon>
        <taxon>Pterygota</taxon>
        <taxon>Palaeoptera</taxon>
        <taxon>Ephemeroptera</taxon>
        <taxon>Pisciforma</taxon>
        <taxon>Baetidae</taxon>
        <taxon>Cloeon</taxon>
    </lineage>
</organism>
<proteinExistence type="predicted"/>
<dbReference type="OrthoDB" id="6362496at2759"/>
<keyword evidence="1" id="KW-0812">Transmembrane</keyword>
<evidence type="ECO:0000313" key="3">
    <source>
        <dbReference type="Proteomes" id="UP000494165"/>
    </source>
</evidence>
<dbReference type="AlphaFoldDB" id="A0A8S1CN43"/>
<sequence>MYNNKKSSTDCDGITKQSKRQTVTALMSGNSDGCPTLEENCKKMLKSTIFLGNYTERRWVPHMNRYKDVIVLSKSETELRGNLLKLRMDIHNNHESIKTSNIVIAPDFTVLYTILPFGCPFGNHWFKMKHVNIDPNEKDVVFKLKIVRSVGPNDFADLSKDEATKPTDDEAEMLWSDVMQRLQFALSVTNVVNCLRIALLAIMTVGMGAFIAVKSLAMFSLGFIREVSILIRSSTPLLLGVSNVIAKIFGAIFILISMVWKDLFYLARRKFDPEGTPAQGDNTRRPKVPELTFYNSSYNTPLSRNMVHYRQYTRQQSGVVITELPND</sequence>
<name>A0A8S1CN43_9INSE</name>
<protein>
    <submittedName>
        <fullName evidence="2">Uncharacterized protein</fullName>
    </submittedName>
</protein>